<dbReference type="GO" id="GO:0000139">
    <property type="term" value="C:Golgi membrane"/>
    <property type="evidence" value="ECO:0007669"/>
    <property type="project" value="UniProtKB-SubCell"/>
</dbReference>
<name>A0A8J5UKG6_9ASCO</name>
<dbReference type="AlphaFoldDB" id="A0A8J5UKG6"/>
<feature type="domain" description="Conserved oligomeric Golgi complex subunit 5 N-terminal" evidence="5">
    <location>
        <begin position="16"/>
        <end position="148"/>
    </location>
</feature>
<dbReference type="InterPro" id="IPR048485">
    <property type="entry name" value="COG5_helical"/>
</dbReference>
<gene>
    <name evidence="7" type="ORF">J8A68_004481</name>
</gene>
<dbReference type="InterPro" id="IPR019465">
    <property type="entry name" value="Cog5"/>
</dbReference>
<sequence>MNNNDIEFKNELEDFEAFLESDFEPLQFANELLLATNGNDNPELDLATPIKKLRFDIDECDKRMSSIASSNYESLVANFSKIEGLQSILTDRMNPAVEQVNAPFKRIKQEIIEPYEEAVKLNNALKRIHLTLDLLRSASFFIFLIQQLEELQKPGARNAAEESGNKDLVRLAKLHVQIKQLYENAVLEKSKDVNILSIKLIRDYQPTETTRRAALISECSQILNKEFNHQSGINEKNQQLQTNLMALYILNKKEFFNVFDKATIVRQVNTAGGQLSRALQSPRNFTAIMSEVKEGAKEYFDKLEELLSVWHVFKENEDERISFLKEILLYYKENSLSDIFWSKLALKFKKNIAATMARGGPIAKNLRIYFEGLNNSISETFTSEYERELMLDALSLIGNK</sequence>
<dbReference type="RefSeq" id="XP_049262214.1">
    <property type="nucleotide sequence ID" value="XM_049408444.1"/>
</dbReference>
<evidence type="ECO:0000256" key="4">
    <source>
        <dbReference type="ARBA" id="ARBA00023136"/>
    </source>
</evidence>
<evidence type="ECO:0000313" key="7">
    <source>
        <dbReference type="EMBL" id="KAG7661981.1"/>
    </source>
</evidence>
<feature type="domain" description="Conserved oligomeric Golgi complex subunit 5 helical" evidence="6">
    <location>
        <begin position="197"/>
        <end position="381"/>
    </location>
</feature>
<dbReference type="GO" id="GO:0017119">
    <property type="term" value="C:Golgi transport complex"/>
    <property type="evidence" value="ECO:0007669"/>
    <property type="project" value="InterPro"/>
</dbReference>
<reference evidence="7 8" key="1">
    <citation type="journal article" date="2021" name="DNA Res.">
        <title>Genome analysis of Candida subhashii reveals its hybrid nature and dual mitochondrial genome conformations.</title>
        <authorList>
            <person name="Mixao V."/>
            <person name="Hegedusova E."/>
            <person name="Saus E."/>
            <person name="Pryszcz L.P."/>
            <person name="Cillingova A."/>
            <person name="Nosek J."/>
            <person name="Gabaldon T."/>
        </authorList>
    </citation>
    <scope>NUCLEOTIDE SEQUENCE [LARGE SCALE GENOMIC DNA]</scope>
    <source>
        <strain evidence="7 8">CBS 10753</strain>
    </source>
</reference>
<evidence type="ECO:0000256" key="3">
    <source>
        <dbReference type="ARBA" id="ARBA00023034"/>
    </source>
</evidence>
<evidence type="ECO:0000313" key="8">
    <source>
        <dbReference type="Proteomes" id="UP000694255"/>
    </source>
</evidence>
<accession>A0A8J5UKG6</accession>
<dbReference type="OrthoDB" id="18786at2759"/>
<keyword evidence="8" id="KW-1185">Reference proteome</keyword>
<evidence type="ECO:0000259" key="5">
    <source>
        <dbReference type="Pfam" id="PF10392"/>
    </source>
</evidence>
<organism evidence="7 8">
    <name type="scientific">[Candida] subhashii</name>
    <dbReference type="NCBI Taxonomy" id="561895"/>
    <lineage>
        <taxon>Eukaryota</taxon>
        <taxon>Fungi</taxon>
        <taxon>Dikarya</taxon>
        <taxon>Ascomycota</taxon>
        <taxon>Saccharomycotina</taxon>
        <taxon>Pichiomycetes</taxon>
        <taxon>Debaryomycetaceae</taxon>
        <taxon>Spathaspora</taxon>
    </lineage>
</organism>
<keyword evidence="4" id="KW-0472">Membrane</keyword>
<comment type="subcellular location">
    <subcellularLocation>
        <location evidence="1">Golgi apparatus membrane</location>
        <topology evidence="1">Peripheral membrane protein</topology>
    </subcellularLocation>
</comment>
<proteinExistence type="predicted"/>
<dbReference type="PANTHER" id="PTHR13228:SF3">
    <property type="entry name" value="CONSERVED OLIGOMERIC GOLGI COMPLEX SUBUNIT 5"/>
    <property type="match status" value="1"/>
</dbReference>
<evidence type="ECO:0000256" key="2">
    <source>
        <dbReference type="ARBA" id="ARBA00020974"/>
    </source>
</evidence>
<keyword evidence="3" id="KW-0333">Golgi apparatus</keyword>
<evidence type="ECO:0000259" key="6">
    <source>
        <dbReference type="Pfam" id="PF20649"/>
    </source>
</evidence>
<evidence type="ECO:0000256" key="1">
    <source>
        <dbReference type="ARBA" id="ARBA00004395"/>
    </source>
</evidence>
<comment type="caution">
    <text evidence="7">The sequence shown here is derived from an EMBL/GenBank/DDBJ whole genome shotgun (WGS) entry which is preliminary data.</text>
</comment>
<protein>
    <recommendedName>
        <fullName evidence="2">Conserved oligomeric Golgi complex subunit 5</fullName>
    </recommendedName>
</protein>
<dbReference type="GeneID" id="73471281"/>
<dbReference type="EMBL" id="JAGSYN010000186">
    <property type="protein sequence ID" value="KAG7661981.1"/>
    <property type="molecule type" value="Genomic_DNA"/>
</dbReference>
<dbReference type="GO" id="GO:0006891">
    <property type="term" value="P:intra-Golgi vesicle-mediated transport"/>
    <property type="evidence" value="ECO:0007669"/>
    <property type="project" value="InterPro"/>
</dbReference>
<dbReference type="InterPro" id="IPR049176">
    <property type="entry name" value="COG5_N"/>
</dbReference>
<dbReference type="PANTHER" id="PTHR13228">
    <property type="entry name" value="CONSERVED OLIGOMERIC GOLGI COMPLEX COMPONENT 5"/>
    <property type="match status" value="1"/>
</dbReference>
<dbReference type="Pfam" id="PF20649">
    <property type="entry name" value="COG5_C"/>
    <property type="match status" value="1"/>
</dbReference>
<dbReference type="Proteomes" id="UP000694255">
    <property type="component" value="Unassembled WGS sequence"/>
</dbReference>
<dbReference type="Pfam" id="PF10392">
    <property type="entry name" value="COG5_N"/>
    <property type="match status" value="1"/>
</dbReference>